<feature type="compositionally biased region" description="Low complexity" evidence="1">
    <location>
        <begin position="1090"/>
        <end position="1101"/>
    </location>
</feature>
<feature type="compositionally biased region" description="Polar residues" evidence="1">
    <location>
        <begin position="1415"/>
        <end position="1442"/>
    </location>
</feature>
<accession>K0RZJ8</accession>
<dbReference type="Gene3D" id="2.60.40.10">
    <property type="entry name" value="Immunoglobulins"/>
    <property type="match status" value="2"/>
</dbReference>
<sequence>MVRPTLSSSILSTAMLVSCETSSSGRTNHELQMTPGDGAGIEALPRRHPLHSHSHHNEHSRLSRRSKGQLTRLIETNEEANLTLQRDRDKQQRYGENTRWRRIAQSKPTCPDEWELRGPSVGYTAGDVISAPKSRGSNDGFVFSCKPWPMSGHCNQRGFEPMVDSATPGAYKMAWDMIGECSYLLETSPPSSYPSSDNPFVDTSIETQMKALCSFPCCTSDIQCELAGPNCYCERSFYLQSDSIGYCTCKAKLPQQFDAEHDLWTTNSASQLVGIIYDTPPTILESEGGNTFSEVQIDASIQSTAVTNSFHHLLSEDPSIFPSHRPSLSPTDESSLLPSESPVIDSVKSAFDIEQEHCQFPCCTTDDQCGGGGCYCDMNYPGSENGKGQCGCDQGPTPNQLLDSEEENYCMMTEERLAFDIVESMLLDPLGHVIIDNIEASSHECMKTFSQGHGMGRNPKNGDHLIPDSGIIMSSGSPDNFCWNDSDQMTKIWDFTIGDADLNQIVGGHTYDECVLEFDFKCNPDSSVASQQVSFNYVFGSEEYYEYVSSDFNDAFAFLLNGHNIAKLPSGETVSINTVNYETNSEYFLGNDIDAGGIEHPWIEADGLTVPLQATGTPDQSLEWQHIKLVVADVADRLLDSYVLIEANSFACIDTTESPSTIPSTEPSSVPSVTVEPPVAVNNETVKPTKSECMVFDTKPAEDLVEEVFKAPGGEVEFENITASAHDCFKYFYNGLNELTPSVDQMGYHKETSEQLIFQDGIILSTGTPEEFCWNDSDQQTKRFETTGDGDLERVIEQNSGERVFTYDACVIEFDFRCAEGDIITTSEVSFEYIFGSEEYYEYVYSDFNDAFAFFLNGDNIAILPDGLTEVTINNVNHFSNAELFNGNDASEPTVGMQYIEIEADGFTNKLVAKGKPKEGWNNIKIVVADIADELLDSYVLLEAGSFTCVPKTASPSREPSQSPTYQVQDNPKDSDHTVMPSSAFETSRAPSRAPSSAPSISSGFSEPPSFSPSSPLNSPTSNPPSIIPTNTAIHSSLPSQSPSFSRMPSTPSLKPSERPSMLNHPSSSMPSVSQSVSRQPSMIPSMRLSSSGMPSRQPSSDPIKTQHPSALPSVSPSISASPSSLTSESPSVSIESTAEASETPSISGKPSREPSVGPTISSLPSYLPALNAQHPSALPSILPSISASPSSLTSESPSVSIEPTAEASETPSISDPIKTQHPSALPSVSPSISASPSSLTTESPSVSIEPTAEALETPSISGKPSREPSVGPTISFLSSHLPSQNQSLSTQPSLSQIPSHMPSTSPSIRNRPSSLPILLKPTRLPTSDDAVLVVSTSPSFSPSVLPTTSEYPSMINSNHPQSYKPSLLDSLKPSPTHMKQSPTHMPIITMGPTNSDNFSPMPSSEPSLSRHHSMTPSQGPSSLLYQHSAEPTASQPPSTQYHMHPTSAAPSESNENSVPSKSPSSSTSTPPSIQQPSSSPTSSAHPSAIEPPGQSFSIYPSLKPSESLSAEPTSELSHEPSATSTGHSSKPSKRQDVTYKPTTMVQSLSPSMLKEGSIWPSTAPSIAAHPSAESSLSRPTPLPSDASSSKSTSPSSEQGMDSVPSLEPSSSPPINSKPHPMTSGKPSVISQPSSLPPTLQYVSRAPSNIPSHAPSVVSTNPTSLHSDNPSSPAPSSSQSFTAKPTLYNSVAPSVLNSSSTRPSVKAISTSTPTHCDVLRDRLFDPCTEANEVGWAGIRVTITLGDGVAYSQTYTDPNGYYEFRCLPEGRYRVIVHGPECPEPSSRPSISQGPSNQPSNAPSLSSNPSRIPSETPSVSSMPSDKPTATTSLLPSKQISLRPSMSGTPSVSPTENCNNVLQDRVLNPCVNDDNVGWVGILVTITLGNGIAYSETYTDSNGYYEFKCLPEGRYRVIIHGRECPQPSAQPSNSIVPSWSPTISDHEVASCDDGSILRNVRVQLTLGGSVLEETFTDKNGHYKFETDFNSRMKIIIDESQCP</sequence>
<feature type="compositionally biased region" description="Polar residues" evidence="1">
    <location>
        <begin position="1392"/>
        <end position="1408"/>
    </location>
</feature>
<feature type="compositionally biased region" description="Low complexity" evidence="1">
    <location>
        <begin position="1793"/>
        <end position="1808"/>
    </location>
</feature>
<feature type="compositionally biased region" description="Low complexity" evidence="1">
    <location>
        <begin position="1109"/>
        <end position="1138"/>
    </location>
</feature>
<name>K0RZJ8_THAOC</name>
<protein>
    <recommendedName>
        <fullName evidence="4">SD-repeat containing protein B domain-containing protein</fullName>
    </recommendedName>
</protein>
<dbReference type="InterPro" id="IPR053337">
    <property type="entry name" value="AT-2_adhesin"/>
</dbReference>
<evidence type="ECO:0000256" key="1">
    <source>
        <dbReference type="SAM" id="MobiDB-lite"/>
    </source>
</evidence>
<dbReference type="NCBIfam" id="NF038133">
    <property type="entry name" value="choice_anch_L"/>
    <property type="match status" value="2"/>
</dbReference>
<feature type="compositionally biased region" description="Low complexity" evidence="1">
    <location>
        <begin position="1667"/>
        <end position="1680"/>
    </location>
</feature>
<feature type="compositionally biased region" description="Polar residues" evidence="1">
    <location>
        <begin position="1809"/>
        <end position="1853"/>
    </location>
</feature>
<keyword evidence="3" id="KW-1185">Reference proteome</keyword>
<feature type="region of interest" description="Disordered" evidence="1">
    <location>
        <begin position="951"/>
        <end position="1313"/>
    </location>
</feature>
<feature type="compositionally biased region" description="Low complexity" evidence="1">
    <location>
        <begin position="1451"/>
        <end position="1489"/>
    </location>
</feature>
<feature type="compositionally biased region" description="Low complexity" evidence="1">
    <location>
        <begin position="1176"/>
        <end position="1202"/>
    </location>
</feature>
<feature type="compositionally biased region" description="Polar residues" evidence="1">
    <location>
        <begin position="326"/>
        <end position="338"/>
    </location>
</feature>
<dbReference type="eggNOG" id="ENOG502QUX8">
    <property type="taxonomic scope" value="Eukaryota"/>
</dbReference>
<feature type="compositionally biased region" description="Polar residues" evidence="1">
    <location>
        <begin position="1276"/>
        <end position="1313"/>
    </location>
</feature>
<dbReference type="PROSITE" id="PS51257">
    <property type="entry name" value="PROKAR_LIPOPROTEIN"/>
    <property type="match status" value="1"/>
</dbReference>
<feature type="compositionally biased region" description="Polar residues" evidence="1">
    <location>
        <begin position="1625"/>
        <end position="1666"/>
    </location>
</feature>
<evidence type="ECO:0000313" key="3">
    <source>
        <dbReference type="Proteomes" id="UP000266841"/>
    </source>
</evidence>
<feature type="region of interest" description="Disordered" evidence="1">
    <location>
        <begin position="321"/>
        <end position="340"/>
    </location>
</feature>
<feature type="compositionally biased region" description="Polar residues" evidence="1">
    <location>
        <begin position="954"/>
        <end position="970"/>
    </location>
</feature>
<dbReference type="Proteomes" id="UP000266841">
    <property type="component" value="Unassembled WGS sequence"/>
</dbReference>
<feature type="compositionally biased region" description="Low complexity" evidence="1">
    <location>
        <begin position="988"/>
        <end position="1021"/>
    </location>
</feature>
<proteinExistence type="predicted"/>
<dbReference type="SUPFAM" id="SSF117074">
    <property type="entry name" value="Hypothetical protein PA1324"/>
    <property type="match status" value="2"/>
</dbReference>
<feature type="compositionally biased region" description="Low complexity" evidence="1">
    <location>
        <begin position="1067"/>
        <end position="1083"/>
    </location>
</feature>
<feature type="compositionally biased region" description="Low complexity" evidence="1">
    <location>
        <begin position="1223"/>
        <end position="1249"/>
    </location>
</feature>
<feature type="compositionally biased region" description="Polar residues" evidence="1">
    <location>
        <begin position="1541"/>
        <end position="1551"/>
    </location>
</feature>
<feature type="region of interest" description="Disordered" evidence="1">
    <location>
        <begin position="1777"/>
        <end position="1853"/>
    </location>
</feature>
<organism evidence="2 3">
    <name type="scientific">Thalassiosira oceanica</name>
    <name type="common">Marine diatom</name>
    <dbReference type="NCBI Taxonomy" id="159749"/>
    <lineage>
        <taxon>Eukaryota</taxon>
        <taxon>Sar</taxon>
        <taxon>Stramenopiles</taxon>
        <taxon>Ochrophyta</taxon>
        <taxon>Bacillariophyta</taxon>
        <taxon>Coscinodiscophyceae</taxon>
        <taxon>Thalassiosirophycidae</taxon>
        <taxon>Thalassiosirales</taxon>
        <taxon>Thalassiosiraceae</taxon>
        <taxon>Thalassiosira</taxon>
    </lineage>
</organism>
<feature type="compositionally biased region" description="Low complexity" evidence="1">
    <location>
        <begin position="1584"/>
        <end position="1617"/>
    </location>
</feature>
<evidence type="ECO:0008006" key="4">
    <source>
        <dbReference type="Google" id="ProtNLM"/>
    </source>
</evidence>
<feature type="compositionally biased region" description="Polar residues" evidence="1">
    <location>
        <begin position="1139"/>
        <end position="1149"/>
    </location>
</feature>
<dbReference type="InterPro" id="IPR013783">
    <property type="entry name" value="Ig-like_fold"/>
</dbReference>
<dbReference type="OrthoDB" id="540558at2759"/>
<feature type="region of interest" description="Disordered" evidence="1">
    <location>
        <begin position="1339"/>
        <end position="1681"/>
    </location>
</feature>
<feature type="compositionally biased region" description="Low complexity" evidence="1">
    <location>
        <begin position="1339"/>
        <end position="1350"/>
    </location>
</feature>
<reference evidence="2 3" key="1">
    <citation type="journal article" date="2012" name="Genome Biol.">
        <title>Genome and low-iron response of an oceanic diatom adapted to chronic iron limitation.</title>
        <authorList>
            <person name="Lommer M."/>
            <person name="Specht M."/>
            <person name="Roy A.S."/>
            <person name="Kraemer L."/>
            <person name="Andreson R."/>
            <person name="Gutowska M.A."/>
            <person name="Wolf J."/>
            <person name="Bergner S.V."/>
            <person name="Schilhabel M.B."/>
            <person name="Klostermeier U.C."/>
            <person name="Beiko R.G."/>
            <person name="Rosenstiel P."/>
            <person name="Hippler M."/>
            <person name="Laroche J."/>
        </authorList>
    </citation>
    <scope>NUCLEOTIDE SEQUENCE [LARGE SCALE GENOMIC DNA]</scope>
    <source>
        <strain evidence="2 3">CCMP1005</strain>
    </source>
</reference>
<dbReference type="PANTHER" id="PTHR37001:SF5">
    <property type="entry name" value="RIIA DOMAIN-CONTAINING PROTEIN"/>
    <property type="match status" value="1"/>
</dbReference>
<feature type="compositionally biased region" description="Polar residues" evidence="1">
    <location>
        <begin position="1495"/>
        <end position="1530"/>
    </location>
</feature>
<dbReference type="PANTHER" id="PTHR37001">
    <property type="entry name" value="PHOSPHORYN, PUTATIVE-RELATED-RELATED"/>
    <property type="match status" value="1"/>
</dbReference>
<dbReference type="InterPro" id="IPR049804">
    <property type="entry name" value="Choice_anch_L"/>
</dbReference>
<evidence type="ECO:0000313" key="2">
    <source>
        <dbReference type="EMBL" id="EJK58505.1"/>
    </source>
</evidence>
<feature type="compositionally biased region" description="Low complexity" evidence="1">
    <location>
        <begin position="1028"/>
        <end position="1046"/>
    </location>
</feature>
<gene>
    <name evidence="2" type="ORF">THAOC_21363</name>
</gene>
<dbReference type="EMBL" id="AGNL01025028">
    <property type="protein sequence ID" value="EJK58505.1"/>
    <property type="molecule type" value="Genomic_DNA"/>
</dbReference>
<feature type="compositionally biased region" description="Polar residues" evidence="1">
    <location>
        <begin position="1351"/>
        <end position="1365"/>
    </location>
</feature>
<comment type="caution">
    <text evidence="2">The sequence shown here is derived from an EMBL/GenBank/DDBJ whole genome shotgun (WGS) entry which is preliminary data.</text>
</comment>